<feature type="domain" description="AMP-dependent synthetase/ligase" evidence="3">
    <location>
        <begin position="21"/>
        <end position="409"/>
    </location>
</feature>
<dbReference type="PROSITE" id="PS00455">
    <property type="entry name" value="AMP_BINDING"/>
    <property type="match status" value="1"/>
</dbReference>
<dbReference type="InterPro" id="IPR042099">
    <property type="entry name" value="ANL_N_sf"/>
</dbReference>
<evidence type="ECO:0000256" key="1">
    <source>
        <dbReference type="ARBA" id="ARBA00006432"/>
    </source>
</evidence>
<dbReference type="CDD" id="cd12118">
    <property type="entry name" value="ttLC_FACS_AEE21_like"/>
    <property type="match status" value="1"/>
</dbReference>
<dbReference type="OrthoDB" id="10253115at2759"/>
<evidence type="ECO:0000259" key="4">
    <source>
        <dbReference type="Pfam" id="PF13193"/>
    </source>
</evidence>
<dbReference type="InterPro" id="IPR020845">
    <property type="entry name" value="AMP-binding_CS"/>
</dbReference>
<sequence length="559" mass="61473">MEDLLLHRSANQAPLSPVNFLERAANVYGDKVSIVYGTVSFSWRETHERCLRLASALSQLRISRGDIVAAMAPNIPALYELHFAVPMAGAVLSALNIRLDAASLAVILEKLDAKFIFLDYQYIDVVQKALEILSQKKAKQPLLVLIEEYDHGATTLVANELASGSIKYNDLLGMGGTDFEIVKPKNEGDPISVNFTSGSTGEPKGVLYSHRAACLNSLASIMRYDMTIAPVFLWTLDMFRCNGWCCTWVMAALGGTSICLRNVSAKVIFDSIFLHSVTHLCGAPAILNMIADAPASEQTPLSCKVHVIIAGVLSVSQALKVEGLGFTVSYAYGMTEVLGPAIVRPWRPEWNSCDLSNEHKKYKFREGLDNLVIEQVDVKEPDTMKSVPRDGKTIGEVMFRGNTLMSGYLKNPKATQEAFKDGWYRTRDLGLIHPNCVIQLKDRAKDIIVSGGEIISTLEVEAVLTSHPKVLEAAVVGKHDDFLKEKPCAFVKLKEGYGASSEEIVKFCEEQLPEFMVPRTVVFGELPVNSTGKVQKFTLREKANAIHSIISLKTGCQRS</sequence>
<dbReference type="InterPro" id="IPR045851">
    <property type="entry name" value="AMP-bd_C_sf"/>
</dbReference>
<dbReference type="GO" id="GO:0016874">
    <property type="term" value="F:ligase activity"/>
    <property type="evidence" value="ECO:0007669"/>
    <property type="project" value="UniProtKB-KW"/>
</dbReference>
<dbReference type="KEGG" id="dzi:111293308"/>
<protein>
    <submittedName>
        <fullName evidence="6">Probable acyl-activating enzyme 1, peroxisomal</fullName>
    </submittedName>
</protein>
<reference evidence="6" key="1">
    <citation type="submission" date="2025-08" db="UniProtKB">
        <authorList>
            <consortium name="RefSeq"/>
        </authorList>
    </citation>
    <scope>IDENTIFICATION</scope>
    <source>
        <tissue evidence="6">Fruit stalk</tissue>
    </source>
</reference>
<comment type="similarity">
    <text evidence="1">Belongs to the ATP-dependent AMP-binding enzyme family.</text>
</comment>
<accession>A0A6P5YND2</accession>
<dbReference type="InterPro" id="IPR000873">
    <property type="entry name" value="AMP-dep_synth/lig_dom"/>
</dbReference>
<dbReference type="GeneID" id="111293308"/>
<keyword evidence="2" id="KW-0436">Ligase</keyword>
<evidence type="ECO:0000313" key="6">
    <source>
        <dbReference type="RefSeq" id="XP_022741827.1"/>
    </source>
</evidence>
<name>A0A6P5YND2_DURZI</name>
<dbReference type="Pfam" id="PF00501">
    <property type="entry name" value="AMP-binding"/>
    <property type="match status" value="1"/>
</dbReference>
<keyword evidence="5" id="KW-1185">Reference proteome</keyword>
<dbReference type="AlphaFoldDB" id="A0A6P5YND2"/>
<dbReference type="InterPro" id="IPR025110">
    <property type="entry name" value="AMP-bd_C"/>
</dbReference>
<organism evidence="5 6">
    <name type="scientific">Durio zibethinus</name>
    <name type="common">Durian</name>
    <dbReference type="NCBI Taxonomy" id="66656"/>
    <lineage>
        <taxon>Eukaryota</taxon>
        <taxon>Viridiplantae</taxon>
        <taxon>Streptophyta</taxon>
        <taxon>Embryophyta</taxon>
        <taxon>Tracheophyta</taxon>
        <taxon>Spermatophyta</taxon>
        <taxon>Magnoliopsida</taxon>
        <taxon>eudicotyledons</taxon>
        <taxon>Gunneridae</taxon>
        <taxon>Pentapetalae</taxon>
        <taxon>rosids</taxon>
        <taxon>malvids</taxon>
        <taxon>Malvales</taxon>
        <taxon>Malvaceae</taxon>
        <taxon>Helicteroideae</taxon>
        <taxon>Durio</taxon>
    </lineage>
</organism>
<evidence type="ECO:0000313" key="5">
    <source>
        <dbReference type="Proteomes" id="UP000515121"/>
    </source>
</evidence>
<feature type="domain" description="AMP-binding enzyme C-terminal" evidence="4">
    <location>
        <begin position="459"/>
        <end position="533"/>
    </location>
</feature>
<evidence type="ECO:0000256" key="2">
    <source>
        <dbReference type="ARBA" id="ARBA00022598"/>
    </source>
</evidence>
<evidence type="ECO:0000259" key="3">
    <source>
        <dbReference type="Pfam" id="PF00501"/>
    </source>
</evidence>
<dbReference type="PANTHER" id="PTHR43859:SF11">
    <property type="entry name" value="4-COUMARATE--COA LIGASE"/>
    <property type="match status" value="1"/>
</dbReference>
<gene>
    <name evidence="6" type="primary">LOC111293308</name>
</gene>
<dbReference type="SUPFAM" id="SSF56801">
    <property type="entry name" value="Acetyl-CoA synthetase-like"/>
    <property type="match status" value="1"/>
</dbReference>
<proteinExistence type="inferred from homology"/>
<dbReference type="Proteomes" id="UP000515121">
    <property type="component" value="Unplaced"/>
</dbReference>
<dbReference type="RefSeq" id="XP_022741827.1">
    <property type="nucleotide sequence ID" value="XM_022886092.1"/>
</dbReference>
<dbReference type="Pfam" id="PF13193">
    <property type="entry name" value="AMP-binding_C"/>
    <property type="match status" value="1"/>
</dbReference>
<dbReference type="PANTHER" id="PTHR43859">
    <property type="entry name" value="ACYL-ACTIVATING ENZYME"/>
    <property type="match status" value="1"/>
</dbReference>
<dbReference type="FunFam" id="3.30.300.30:FF:000008">
    <property type="entry name" value="2,3-dihydroxybenzoate-AMP ligase"/>
    <property type="match status" value="1"/>
</dbReference>
<dbReference type="Gene3D" id="3.30.300.30">
    <property type="match status" value="1"/>
</dbReference>
<dbReference type="Gene3D" id="3.40.50.12780">
    <property type="entry name" value="N-terminal domain of ligase-like"/>
    <property type="match status" value="1"/>
</dbReference>